<dbReference type="EMBL" id="BGPR01014758">
    <property type="protein sequence ID" value="GBN66562.1"/>
    <property type="molecule type" value="Genomic_DNA"/>
</dbReference>
<dbReference type="Proteomes" id="UP000499080">
    <property type="component" value="Unassembled WGS sequence"/>
</dbReference>
<sequence>MAEDRVRHILSHRIIASDIDVQSLLYWSGSSANGFSSIMAKDPRFFYYYPSRRLVVCSGAMEQVNDALWENVQDRDRLCSI</sequence>
<comment type="caution">
    <text evidence="1">The sequence shown here is derived from an EMBL/GenBank/DDBJ whole genome shotgun (WGS) entry which is preliminary data.</text>
</comment>
<accession>A0A4Y2QT47</accession>
<dbReference type="AlphaFoldDB" id="A0A4Y2QT47"/>
<protein>
    <submittedName>
        <fullName evidence="1">Uncharacterized protein</fullName>
    </submittedName>
</protein>
<organism evidence="1 2">
    <name type="scientific">Araneus ventricosus</name>
    <name type="common">Orbweaver spider</name>
    <name type="synonym">Epeira ventricosa</name>
    <dbReference type="NCBI Taxonomy" id="182803"/>
    <lineage>
        <taxon>Eukaryota</taxon>
        <taxon>Metazoa</taxon>
        <taxon>Ecdysozoa</taxon>
        <taxon>Arthropoda</taxon>
        <taxon>Chelicerata</taxon>
        <taxon>Arachnida</taxon>
        <taxon>Araneae</taxon>
        <taxon>Araneomorphae</taxon>
        <taxon>Entelegynae</taxon>
        <taxon>Araneoidea</taxon>
        <taxon>Araneidae</taxon>
        <taxon>Araneus</taxon>
    </lineage>
</organism>
<evidence type="ECO:0000313" key="1">
    <source>
        <dbReference type="EMBL" id="GBN66562.1"/>
    </source>
</evidence>
<gene>
    <name evidence="1" type="ORF">AVEN_160399_1</name>
</gene>
<evidence type="ECO:0000313" key="2">
    <source>
        <dbReference type="Proteomes" id="UP000499080"/>
    </source>
</evidence>
<keyword evidence="2" id="KW-1185">Reference proteome</keyword>
<name>A0A4Y2QT47_ARAVE</name>
<proteinExistence type="predicted"/>
<reference evidence="1 2" key="1">
    <citation type="journal article" date="2019" name="Sci. Rep.">
        <title>Orb-weaving spider Araneus ventricosus genome elucidates the spidroin gene catalogue.</title>
        <authorList>
            <person name="Kono N."/>
            <person name="Nakamura H."/>
            <person name="Ohtoshi R."/>
            <person name="Moran D.A.P."/>
            <person name="Shinohara A."/>
            <person name="Yoshida Y."/>
            <person name="Fujiwara M."/>
            <person name="Mori M."/>
            <person name="Tomita M."/>
            <person name="Arakawa K."/>
        </authorList>
    </citation>
    <scope>NUCLEOTIDE SEQUENCE [LARGE SCALE GENOMIC DNA]</scope>
</reference>